<proteinExistence type="predicted"/>
<dbReference type="PANTHER" id="PTHR30313:SF2">
    <property type="entry name" value="DNA PRIMASE"/>
    <property type="match status" value="1"/>
</dbReference>
<dbReference type="InterPro" id="IPR034151">
    <property type="entry name" value="TOPRIM_DnaG_bac"/>
</dbReference>
<dbReference type="Gene3D" id="3.90.980.10">
    <property type="entry name" value="DNA primase, catalytic core, N-terminal domain"/>
    <property type="match status" value="1"/>
</dbReference>
<feature type="non-terminal residue" evidence="2">
    <location>
        <position position="1"/>
    </location>
</feature>
<dbReference type="InterPro" id="IPR037068">
    <property type="entry name" value="DNA_primase_core_N_sf"/>
</dbReference>
<dbReference type="Pfam" id="PF08275">
    <property type="entry name" value="DNAG_N"/>
    <property type="match status" value="1"/>
</dbReference>
<dbReference type="SMART" id="SM00493">
    <property type="entry name" value="TOPRIM"/>
    <property type="match status" value="1"/>
</dbReference>
<dbReference type="Pfam" id="PF13155">
    <property type="entry name" value="Toprim_2"/>
    <property type="match status" value="1"/>
</dbReference>
<evidence type="ECO:0000313" key="2">
    <source>
        <dbReference type="EMBL" id="KKL11850.1"/>
    </source>
</evidence>
<organism evidence="2">
    <name type="scientific">marine sediment metagenome</name>
    <dbReference type="NCBI Taxonomy" id="412755"/>
    <lineage>
        <taxon>unclassified sequences</taxon>
        <taxon>metagenomes</taxon>
        <taxon>ecological metagenomes</taxon>
    </lineage>
</organism>
<accession>A0A0F9AQZ2</accession>
<dbReference type="GO" id="GO:0006269">
    <property type="term" value="P:DNA replication, synthesis of primer"/>
    <property type="evidence" value="ECO:0007669"/>
    <property type="project" value="TreeGrafter"/>
</dbReference>
<comment type="caution">
    <text evidence="2">The sequence shown here is derived from an EMBL/GenBank/DDBJ whole genome shotgun (WGS) entry which is preliminary data.</text>
</comment>
<protein>
    <recommendedName>
        <fullName evidence="1">Toprim domain-containing protein</fullName>
    </recommendedName>
</protein>
<feature type="domain" description="Toprim" evidence="1">
    <location>
        <begin position="103"/>
        <end position="185"/>
    </location>
</feature>
<name>A0A0F9AQZ2_9ZZZZ</name>
<dbReference type="AlphaFoldDB" id="A0A0F9AQZ2"/>
<sequence length="281" mass="31213">GYAHNNWEWVTKKLLEKGHSKNNIILAGLARDKQSGATGAYDYFRDRIIFPIRNNGQVLGFGGRQLNPGQGPKYLNSPTTPIFRKLELLYGFPQALSEMKEVGSVTIVEGYMDVLALHQQGFKNTVGLMGISLTLEQAKGLAKYTDRAVIALDPDEAAEAALGRLKVEALSELDVYVASIQTNRDPDEIVLENPAEWEDILGGAEPIPIYMTDYLIDKFTPNDPKERRNVAKLVMPLINTVSDPFEQAGYQEYLADALGFTNYRPNPKCPHCGKPYYGASK</sequence>
<dbReference type="InterPro" id="IPR006171">
    <property type="entry name" value="TOPRIM_dom"/>
</dbReference>
<dbReference type="GO" id="GO:0016779">
    <property type="term" value="F:nucleotidyltransferase activity"/>
    <property type="evidence" value="ECO:0007669"/>
    <property type="project" value="InterPro"/>
</dbReference>
<dbReference type="EMBL" id="LAZR01041494">
    <property type="protein sequence ID" value="KKL11850.1"/>
    <property type="molecule type" value="Genomic_DNA"/>
</dbReference>
<dbReference type="CDD" id="cd03364">
    <property type="entry name" value="TOPRIM_DnaG_primases"/>
    <property type="match status" value="1"/>
</dbReference>
<dbReference type="InterPro" id="IPR013264">
    <property type="entry name" value="DNAG_N"/>
</dbReference>
<dbReference type="Pfam" id="PF10410">
    <property type="entry name" value="DnaB_bind"/>
    <property type="match status" value="1"/>
</dbReference>
<dbReference type="SUPFAM" id="SSF56731">
    <property type="entry name" value="DNA primase core"/>
    <property type="match status" value="1"/>
</dbReference>
<gene>
    <name evidence="2" type="ORF">LCGC14_2541660</name>
</gene>
<evidence type="ECO:0000259" key="1">
    <source>
        <dbReference type="PROSITE" id="PS50880"/>
    </source>
</evidence>
<dbReference type="InterPro" id="IPR019475">
    <property type="entry name" value="DNA_primase_DnaB-bd"/>
</dbReference>
<dbReference type="GO" id="GO:0005737">
    <property type="term" value="C:cytoplasm"/>
    <property type="evidence" value="ECO:0007669"/>
    <property type="project" value="TreeGrafter"/>
</dbReference>
<dbReference type="PANTHER" id="PTHR30313">
    <property type="entry name" value="DNA PRIMASE"/>
    <property type="match status" value="1"/>
</dbReference>
<dbReference type="PROSITE" id="PS50880">
    <property type="entry name" value="TOPRIM"/>
    <property type="match status" value="1"/>
</dbReference>
<dbReference type="Gene3D" id="3.40.1360.10">
    <property type="match status" value="1"/>
</dbReference>
<reference evidence="2" key="1">
    <citation type="journal article" date="2015" name="Nature">
        <title>Complex archaea that bridge the gap between prokaryotes and eukaryotes.</title>
        <authorList>
            <person name="Spang A."/>
            <person name="Saw J.H."/>
            <person name="Jorgensen S.L."/>
            <person name="Zaremba-Niedzwiedzka K."/>
            <person name="Martijn J."/>
            <person name="Lind A.E."/>
            <person name="van Eijk R."/>
            <person name="Schleper C."/>
            <person name="Guy L."/>
            <person name="Ettema T.J."/>
        </authorList>
    </citation>
    <scope>NUCLEOTIDE SEQUENCE</scope>
</reference>
<dbReference type="InterPro" id="IPR050219">
    <property type="entry name" value="DnaG_primase"/>
</dbReference>